<reference evidence="2 3" key="1">
    <citation type="journal article" date="2011" name="Int. J. Syst. Evol. Microbiol.">
        <title>Allobacillus halotolerans gen. nov., sp. nov. isolated from shrimp paste.</title>
        <authorList>
            <person name="Sheu S.Y."/>
            <person name="Arun A.B."/>
            <person name="Jiang S.R."/>
            <person name="Young C.C."/>
            <person name="Chen W.M."/>
        </authorList>
    </citation>
    <scope>NUCLEOTIDE SEQUENCE [LARGE SCALE GENOMIC DNA]</scope>
    <source>
        <strain evidence="2 3">LMG 24826</strain>
    </source>
</reference>
<gene>
    <name evidence="2" type="ORF">KQ486_02625</name>
</gene>
<evidence type="ECO:0000256" key="1">
    <source>
        <dbReference type="SAM" id="MobiDB-lite"/>
    </source>
</evidence>
<name>A0ABS6GLB6_9BACI</name>
<proteinExistence type="predicted"/>
<dbReference type="EMBL" id="JAHLZF010000002">
    <property type="protein sequence ID" value="MBU6079903.1"/>
    <property type="molecule type" value="Genomic_DNA"/>
</dbReference>
<accession>A0ABS6GLB6</accession>
<keyword evidence="3" id="KW-1185">Reference proteome</keyword>
<protein>
    <submittedName>
        <fullName evidence="2">Uncharacterized protein</fullName>
    </submittedName>
</protein>
<dbReference type="RefSeq" id="WP_144163729.1">
    <property type="nucleotide sequence ID" value="NZ_CAUPKR010000003.1"/>
</dbReference>
<dbReference type="Proteomes" id="UP000812672">
    <property type="component" value="Unassembled WGS sequence"/>
</dbReference>
<feature type="region of interest" description="Disordered" evidence="1">
    <location>
        <begin position="21"/>
        <end position="46"/>
    </location>
</feature>
<sequence length="79" mass="9491">MRYIKMSQIEQNIDKNRKKVNERIHSRKAQQPQVKKIKRRSADERRALTAVAKASVDRAKKEDKMKMIGKRRMYYDPSE</sequence>
<evidence type="ECO:0000313" key="3">
    <source>
        <dbReference type="Proteomes" id="UP000812672"/>
    </source>
</evidence>
<evidence type="ECO:0000313" key="2">
    <source>
        <dbReference type="EMBL" id="MBU6079903.1"/>
    </source>
</evidence>
<comment type="caution">
    <text evidence="2">The sequence shown here is derived from an EMBL/GenBank/DDBJ whole genome shotgun (WGS) entry which is preliminary data.</text>
</comment>
<organism evidence="2 3">
    <name type="scientific">Allobacillus halotolerans</name>
    <dbReference type="NCBI Taxonomy" id="570278"/>
    <lineage>
        <taxon>Bacteria</taxon>
        <taxon>Bacillati</taxon>
        <taxon>Bacillota</taxon>
        <taxon>Bacilli</taxon>
        <taxon>Bacillales</taxon>
        <taxon>Bacillaceae</taxon>
        <taxon>Allobacillus</taxon>
    </lineage>
</organism>